<gene>
    <name evidence="2" type="ORF">NX722_15455</name>
</gene>
<dbReference type="RefSeq" id="WP_262563730.1">
    <property type="nucleotide sequence ID" value="NZ_JAPFCC010000001.1"/>
</dbReference>
<keyword evidence="1" id="KW-0812">Transmembrane</keyword>
<keyword evidence="1" id="KW-1133">Transmembrane helix</keyword>
<feature type="transmembrane region" description="Helical" evidence="1">
    <location>
        <begin position="6"/>
        <end position="25"/>
    </location>
</feature>
<reference evidence="2 3" key="1">
    <citation type="submission" date="2022-10" db="EMBL/GenBank/DDBJ databases">
        <title>High-quality genome sequences of two octocoral-associated bacteria, Endozoicomonas euniceicola EF212 and Endozoicomonas gorgoniicola PS125.</title>
        <authorList>
            <person name="Chiou Y.-J."/>
            <person name="Chen Y.-H."/>
        </authorList>
    </citation>
    <scope>NUCLEOTIDE SEQUENCE [LARGE SCALE GENOMIC DNA]</scope>
    <source>
        <strain evidence="2 3">PS125</strain>
    </source>
</reference>
<evidence type="ECO:0000256" key="1">
    <source>
        <dbReference type="SAM" id="Phobius"/>
    </source>
</evidence>
<sequence length="111" mass="11930">MRKEVLWGAALAVGIGAIVTGLFLLPGETKESVTELPTEAIIEEAMIFPEPVGVEPVFPEDYDFDADDNAGAITRIVIENGTGDTDEISNILSEKVIIDNQVVDKSGRLTQ</sequence>
<keyword evidence="3" id="KW-1185">Reference proteome</keyword>
<protein>
    <submittedName>
        <fullName evidence="2">Uncharacterized protein</fullName>
    </submittedName>
</protein>
<proteinExistence type="predicted"/>
<accession>A0ABT3MX91</accession>
<comment type="caution">
    <text evidence="2">The sequence shown here is derived from an EMBL/GenBank/DDBJ whole genome shotgun (WGS) entry which is preliminary data.</text>
</comment>
<keyword evidence="1" id="KW-0472">Membrane</keyword>
<evidence type="ECO:0000313" key="2">
    <source>
        <dbReference type="EMBL" id="MCW7553989.1"/>
    </source>
</evidence>
<organism evidence="2 3">
    <name type="scientific">Endozoicomonas gorgoniicola</name>
    <dbReference type="NCBI Taxonomy" id="1234144"/>
    <lineage>
        <taxon>Bacteria</taxon>
        <taxon>Pseudomonadati</taxon>
        <taxon>Pseudomonadota</taxon>
        <taxon>Gammaproteobacteria</taxon>
        <taxon>Oceanospirillales</taxon>
        <taxon>Endozoicomonadaceae</taxon>
        <taxon>Endozoicomonas</taxon>
    </lineage>
</organism>
<dbReference type="EMBL" id="JAPFCC010000001">
    <property type="protein sequence ID" value="MCW7553989.1"/>
    <property type="molecule type" value="Genomic_DNA"/>
</dbReference>
<dbReference type="Proteomes" id="UP001209854">
    <property type="component" value="Unassembled WGS sequence"/>
</dbReference>
<evidence type="ECO:0000313" key="3">
    <source>
        <dbReference type="Proteomes" id="UP001209854"/>
    </source>
</evidence>
<name>A0ABT3MX91_9GAMM</name>